<proteinExistence type="predicted"/>
<reference evidence="1 2" key="1">
    <citation type="journal article" date="2020" name="Cell">
        <title>Large-Scale Comparative Analyses of Tick Genomes Elucidate Their Genetic Diversity and Vector Capacities.</title>
        <authorList>
            <consortium name="Tick Genome and Microbiome Consortium (TIGMIC)"/>
            <person name="Jia N."/>
            <person name="Wang J."/>
            <person name="Shi W."/>
            <person name="Du L."/>
            <person name="Sun Y."/>
            <person name="Zhan W."/>
            <person name="Jiang J.F."/>
            <person name="Wang Q."/>
            <person name="Zhang B."/>
            <person name="Ji P."/>
            <person name="Bell-Sakyi L."/>
            <person name="Cui X.M."/>
            <person name="Yuan T.T."/>
            <person name="Jiang B.G."/>
            <person name="Yang W.F."/>
            <person name="Lam T.T."/>
            <person name="Chang Q.C."/>
            <person name="Ding S.J."/>
            <person name="Wang X.J."/>
            <person name="Zhu J.G."/>
            <person name="Ruan X.D."/>
            <person name="Zhao L."/>
            <person name="Wei J.T."/>
            <person name="Ye R.Z."/>
            <person name="Que T.C."/>
            <person name="Du C.H."/>
            <person name="Zhou Y.H."/>
            <person name="Cheng J.X."/>
            <person name="Dai P.F."/>
            <person name="Guo W.B."/>
            <person name="Han X.H."/>
            <person name="Huang E.J."/>
            <person name="Li L.F."/>
            <person name="Wei W."/>
            <person name="Gao Y.C."/>
            <person name="Liu J.Z."/>
            <person name="Shao H.Z."/>
            <person name="Wang X."/>
            <person name="Wang C.C."/>
            <person name="Yang T.C."/>
            <person name="Huo Q.B."/>
            <person name="Li W."/>
            <person name="Chen H.Y."/>
            <person name="Chen S.E."/>
            <person name="Zhou L.G."/>
            <person name="Ni X.B."/>
            <person name="Tian J.H."/>
            <person name="Sheng Y."/>
            <person name="Liu T."/>
            <person name="Pan Y.S."/>
            <person name="Xia L.Y."/>
            <person name="Li J."/>
            <person name="Zhao F."/>
            <person name="Cao W.C."/>
        </authorList>
    </citation>
    <scope>NUCLEOTIDE SEQUENCE [LARGE SCALE GENOMIC DNA]</scope>
    <source>
        <strain evidence="1">Iper-2018</strain>
    </source>
</reference>
<organism evidence="1 2">
    <name type="scientific">Ixodes persulcatus</name>
    <name type="common">Taiga tick</name>
    <dbReference type="NCBI Taxonomy" id="34615"/>
    <lineage>
        <taxon>Eukaryota</taxon>
        <taxon>Metazoa</taxon>
        <taxon>Ecdysozoa</taxon>
        <taxon>Arthropoda</taxon>
        <taxon>Chelicerata</taxon>
        <taxon>Arachnida</taxon>
        <taxon>Acari</taxon>
        <taxon>Parasitiformes</taxon>
        <taxon>Ixodida</taxon>
        <taxon>Ixodoidea</taxon>
        <taxon>Ixodidae</taxon>
        <taxon>Ixodinae</taxon>
        <taxon>Ixodes</taxon>
    </lineage>
</organism>
<comment type="caution">
    <text evidence="1">The sequence shown here is derived from an EMBL/GenBank/DDBJ whole genome shotgun (WGS) entry which is preliminary data.</text>
</comment>
<keyword evidence="2" id="KW-1185">Reference proteome</keyword>
<evidence type="ECO:0000313" key="2">
    <source>
        <dbReference type="Proteomes" id="UP000805193"/>
    </source>
</evidence>
<dbReference type="Proteomes" id="UP000805193">
    <property type="component" value="Unassembled WGS sequence"/>
</dbReference>
<gene>
    <name evidence="1" type="ORF">HPB47_015305</name>
</gene>
<sequence>MVIWKVWKAGMVPEMTFTNAVVCVPGNVRNLLERRHREVGRQAPGRHGNVANEAVQGNLGRSNFEAREAATAIATFDGSLSASPRTDACGLFGVRADAKREQWGLKKRQGQLPHDQCGSINNGNTRQRIACAGLAFERRTPDPSLLFTLVGGIQLVGGTKTGEDITVPALAAGEDETSLAAHEKWLKSEVKKSHPDENQIKEKMDPTAAARLVELTTLRMEDVKEKYPYLMDFDRLMPLAMPWAKVYRFYGIPTMTTREMKQRREFYDHHPDAAFKVPCLEDRGVVDVSSRLIFSPQDTVSVSLEYFTGTTENRESEDDGKEDAADGEGKRDPRRGQRRFLSCPAAFTISHMQKFLCTKYALAPSLKIDILHMGDVLSEGYSLMDVAYIYAWKRAKACRETRPRWSEGLAVNLILGFAQESPLRLAFRVYSQPTKRPAPADTAEGLADVDGRRISGNPVGLQQQCSPEQATVPVGPVPPESSAVASVEEGVAQSVGSPETDAEPPALVPRDVLSAEEASDAAVLTAVPAAETRQPDTLDGGSIHQSRARPLMISCLSGDSSQHNGDQEVGCPRKCQAADVVRSSSPLQQQRQKAAEPPAVSPPALSKITISTLDRSSNKITIQTKEVPPAVAQAMSPPRSPQSRKSRRKEQRDAERPLQHARHQGRPPDSQDAQRPRRPRSRSPERPDGATPAKNARLNGANVAEVEAADGHSASRPASPGRLLPESASLLEPAKKSQSSAGKGSRPGSPGLPASPPRAHPQTPRTPPAAPLAPSSKKGDEDTRPLDLSVSHRGLPAPAPVRRPVGRPPLALPPACPPGSAKRPASPSPHRRAAASSPVVSLYQKPAVAVNQAATSSPLPQQHHHHHNHHRSSSRGFLKGANLTCINPDPDAFHPRIVIKNLPPRASGANFYRM</sequence>
<name>A0AC60QU04_IXOPE</name>
<accession>A0AC60QU04</accession>
<evidence type="ECO:0000313" key="1">
    <source>
        <dbReference type="EMBL" id="KAG0443084.1"/>
    </source>
</evidence>
<protein>
    <submittedName>
        <fullName evidence="1">Uncharacterized protein</fullName>
    </submittedName>
</protein>
<dbReference type="EMBL" id="JABSTQ010003856">
    <property type="protein sequence ID" value="KAG0443084.1"/>
    <property type="molecule type" value="Genomic_DNA"/>
</dbReference>